<dbReference type="Proteomes" id="UP000263642">
    <property type="component" value="Unassembled WGS sequence"/>
</dbReference>
<evidence type="ECO:0000313" key="3">
    <source>
        <dbReference type="Proteomes" id="UP000263642"/>
    </source>
</evidence>
<keyword evidence="1" id="KW-1133">Transmembrane helix</keyword>
<evidence type="ECO:0000313" key="2">
    <source>
        <dbReference type="EMBL" id="HCO26467.1"/>
    </source>
</evidence>
<keyword evidence="1" id="KW-0472">Membrane</keyword>
<keyword evidence="1" id="KW-0812">Transmembrane</keyword>
<feature type="transmembrane region" description="Helical" evidence="1">
    <location>
        <begin position="45"/>
        <end position="64"/>
    </location>
</feature>
<sequence>MDKSNLGEPDAHVMMRHAKSILRFLLIVALIATSVLLLFLPSAAYLAAFAVPVLFIGFVFVSYLERQSQAKVLRSRNQSTISQKEAEMDVQYAGISTAIALTLFLGLGAFILAATLVEDWSMVGVVAALFFLLSIFLLFPFIPLFIREAKRDEHDKIQHEAELHEEPQK</sequence>
<protein>
    <submittedName>
        <fullName evidence="2">Uncharacterized protein</fullName>
    </submittedName>
</protein>
<gene>
    <name evidence="2" type="ORF">DIT97_26910</name>
</gene>
<dbReference type="EMBL" id="DQAY01000162">
    <property type="protein sequence ID" value="HCO26467.1"/>
    <property type="molecule type" value="Genomic_DNA"/>
</dbReference>
<comment type="caution">
    <text evidence="2">The sequence shown here is derived from an EMBL/GenBank/DDBJ whole genome shotgun (WGS) entry which is preliminary data.</text>
</comment>
<proteinExistence type="predicted"/>
<feature type="transmembrane region" description="Helical" evidence="1">
    <location>
        <begin position="120"/>
        <end position="146"/>
    </location>
</feature>
<accession>A0A3D3REM7</accession>
<dbReference type="RefSeq" id="WP_154931817.1">
    <property type="nucleotide sequence ID" value="NZ_CP036341.1"/>
</dbReference>
<name>A0A3D3REM7_9PLAN</name>
<evidence type="ECO:0000256" key="1">
    <source>
        <dbReference type="SAM" id="Phobius"/>
    </source>
</evidence>
<dbReference type="AlphaFoldDB" id="A0A3D3REM7"/>
<feature type="transmembrane region" description="Helical" evidence="1">
    <location>
        <begin position="92"/>
        <end position="114"/>
    </location>
</feature>
<feature type="transmembrane region" description="Helical" evidence="1">
    <location>
        <begin position="21"/>
        <end position="39"/>
    </location>
</feature>
<organism evidence="2 3">
    <name type="scientific">Gimesia maris</name>
    <dbReference type="NCBI Taxonomy" id="122"/>
    <lineage>
        <taxon>Bacteria</taxon>
        <taxon>Pseudomonadati</taxon>
        <taxon>Planctomycetota</taxon>
        <taxon>Planctomycetia</taxon>
        <taxon>Planctomycetales</taxon>
        <taxon>Planctomycetaceae</taxon>
        <taxon>Gimesia</taxon>
    </lineage>
</organism>
<reference evidence="2 3" key="1">
    <citation type="journal article" date="2018" name="Nat. Biotechnol.">
        <title>A standardized bacterial taxonomy based on genome phylogeny substantially revises the tree of life.</title>
        <authorList>
            <person name="Parks D.H."/>
            <person name="Chuvochina M."/>
            <person name="Waite D.W."/>
            <person name="Rinke C."/>
            <person name="Skarshewski A."/>
            <person name="Chaumeil P.A."/>
            <person name="Hugenholtz P."/>
        </authorList>
    </citation>
    <scope>NUCLEOTIDE SEQUENCE [LARGE SCALE GENOMIC DNA]</scope>
    <source>
        <strain evidence="2">UBA9375</strain>
    </source>
</reference>